<reference evidence="2 3" key="1">
    <citation type="journal article" date="2010" name="Cell">
        <title>The genome of Naegleria gruberi illuminates early eukaryotic versatility.</title>
        <authorList>
            <person name="Fritz-Laylin L.K."/>
            <person name="Prochnik S.E."/>
            <person name="Ginger M.L."/>
            <person name="Dacks J.B."/>
            <person name="Carpenter M.L."/>
            <person name="Field M.C."/>
            <person name="Kuo A."/>
            <person name="Paredez A."/>
            <person name="Chapman J."/>
            <person name="Pham J."/>
            <person name="Shu S."/>
            <person name="Neupane R."/>
            <person name="Cipriano M."/>
            <person name="Mancuso J."/>
            <person name="Tu H."/>
            <person name="Salamov A."/>
            <person name="Lindquist E."/>
            <person name="Shapiro H."/>
            <person name="Lucas S."/>
            <person name="Grigoriev I.V."/>
            <person name="Cande W.Z."/>
            <person name="Fulton C."/>
            <person name="Rokhsar D.S."/>
            <person name="Dawson S.C."/>
        </authorList>
    </citation>
    <scope>NUCLEOTIDE SEQUENCE [LARGE SCALE GENOMIC DNA]</scope>
    <source>
        <strain evidence="2 3">NEG-M</strain>
    </source>
</reference>
<dbReference type="RefSeq" id="XP_002669451.1">
    <property type="nucleotide sequence ID" value="XM_002669405.1"/>
</dbReference>
<dbReference type="Pfam" id="PF00646">
    <property type="entry name" value="F-box"/>
    <property type="match status" value="1"/>
</dbReference>
<keyword evidence="3" id="KW-1185">Reference proteome</keyword>
<dbReference type="KEGG" id="ngr:NAEGRDRAFT_75581"/>
<feature type="domain" description="F-box" evidence="1">
    <location>
        <begin position="3"/>
        <end position="50"/>
    </location>
</feature>
<dbReference type="GeneID" id="8860946"/>
<dbReference type="VEuPathDB" id="AmoebaDB:NAEGRDRAFT_75581"/>
<dbReference type="InterPro" id="IPR036047">
    <property type="entry name" value="F-box-like_dom_sf"/>
</dbReference>
<evidence type="ECO:0000313" key="2">
    <source>
        <dbReference type="EMBL" id="EFC36707.1"/>
    </source>
</evidence>
<accession>D2W2G6</accession>
<dbReference type="InterPro" id="IPR001810">
    <property type="entry name" value="F-box_dom"/>
</dbReference>
<sequence length="155" mass="18301">MAESSWHDLPQVVQLEIFTFLSIKHLGKVLSLSKTIQQQLDESEYFWQKLSVNYARVLDDPNIMEQTKALANDQTEKNLHEKYSNHFELLMKAKDKKKVELQTKVMVEKRRKKLELLRSSLMSALLTRASGSEKKEEKKEENFDLEKEIEKLQFD</sequence>
<organism evidence="3">
    <name type="scientific">Naegleria gruberi</name>
    <name type="common">Amoeba</name>
    <dbReference type="NCBI Taxonomy" id="5762"/>
    <lineage>
        <taxon>Eukaryota</taxon>
        <taxon>Discoba</taxon>
        <taxon>Heterolobosea</taxon>
        <taxon>Tetramitia</taxon>
        <taxon>Eutetramitia</taxon>
        <taxon>Vahlkampfiidae</taxon>
        <taxon>Naegleria</taxon>
    </lineage>
</organism>
<dbReference type="Proteomes" id="UP000006671">
    <property type="component" value="Unassembled WGS sequence"/>
</dbReference>
<name>D2W2G6_NAEGR</name>
<evidence type="ECO:0000313" key="3">
    <source>
        <dbReference type="Proteomes" id="UP000006671"/>
    </source>
</evidence>
<dbReference type="SUPFAM" id="SSF81383">
    <property type="entry name" value="F-box domain"/>
    <property type="match status" value="1"/>
</dbReference>
<dbReference type="InParanoid" id="D2W2G6"/>
<proteinExistence type="predicted"/>
<dbReference type="PROSITE" id="PS50181">
    <property type="entry name" value="FBOX"/>
    <property type="match status" value="1"/>
</dbReference>
<gene>
    <name evidence="2" type="ORF">NAEGRDRAFT_75581</name>
</gene>
<dbReference type="AlphaFoldDB" id="D2W2G6"/>
<dbReference type="EMBL" id="GG738926">
    <property type="protein sequence ID" value="EFC36707.1"/>
    <property type="molecule type" value="Genomic_DNA"/>
</dbReference>
<evidence type="ECO:0000259" key="1">
    <source>
        <dbReference type="PROSITE" id="PS50181"/>
    </source>
</evidence>
<protein>
    <submittedName>
        <fullName evidence="2">Predicted protein</fullName>
    </submittedName>
</protein>
<dbReference type="OrthoDB" id="3219396at2759"/>